<name>A0A930DKN7_9FIRM</name>
<proteinExistence type="predicted"/>
<feature type="non-terminal residue" evidence="4">
    <location>
        <position position="1"/>
    </location>
</feature>
<keyword evidence="3" id="KW-0812">Transmembrane</keyword>
<protein>
    <submittedName>
        <fullName evidence="4">Uncharacterized protein</fullName>
    </submittedName>
</protein>
<evidence type="ECO:0000256" key="3">
    <source>
        <dbReference type="SAM" id="Phobius"/>
    </source>
</evidence>
<organism evidence="4 5">
    <name type="scientific">Oribacterium sinus</name>
    <dbReference type="NCBI Taxonomy" id="237576"/>
    <lineage>
        <taxon>Bacteria</taxon>
        <taxon>Bacillati</taxon>
        <taxon>Bacillota</taxon>
        <taxon>Clostridia</taxon>
        <taxon>Lachnospirales</taxon>
        <taxon>Lachnospiraceae</taxon>
        <taxon>Oribacterium</taxon>
    </lineage>
</organism>
<feature type="coiled-coil region" evidence="1">
    <location>
        <begin position="36"/>
        <end position="73"/>
    </location>
</feature>
<evidence type="ECO:0000313" key="5">
    <source>
        <dbReference type="Proteomes" id="UP000775770"/>
    </source>
</evidence>
<keyword evidence="1" id="KW-0175">Coiled coil</keyword>
<accession>A0A930DKN7</accession>
<gene>
    <name evidence="4" type="ORF">HXM90_05845</name>
</gene>
<keyword evidence="3" id="KW-0472">Membrane</keyword>
<comment type="caution">
    <text evidence="4">The sequence shown here is derived from an EMBL/GenBank/DDBJ whole genome shotgun (WGS) entry which is preliminary data.</text>
</comment>
<sequence>FVSSIPADWSYLTFVIIDTMLYTLFIEDVVFSVIAALELRERLGRLARNSEEIQNLRRSIGELYDRIGEVKQEWEQGAEELRNVQQNEGNVAAVKYMMESGMSLAKNTVSQAASSTIGTASLAADTAKGAVGQAASSVKESAGNLKESAGALLRSLLKDKERMEEELAVLEDGGNAESGKMHWWTKTMLRNNPDAVSEEESFKALKEAAMKRQKKESQAGTKSKK</sequence>
<dbReference type="AlphaFoldDB" id="A0A930DKN7"/>
<evidence type="ECO:0000313" key="4">
    <source>
        <dbReference type="EMBL" id="MBF1272929.1"/>
    </source>
</evidence>
<feature type="coiled-coil region" evidence="1">
    <location>
        <begin position="146"/>
        <end position="173"/>
    </location>
</feature>
<feature type="region of interest" description="Disordered" evidence="2">
    <location>
        <begin position="206"/>
        <end position="225"/>
    </location>
</feature>
<keyword evidence="3" id="KW-1133">Transmembrane helix</keyword>
<evidence type="ECO:0000256" key="1">
    <source>
        <dbReference type="SAM" id="Coils"/>
    </source>
</evidence>
<dbReference type="EMBL" id="JABZRA010000072">
    <property type="protein sequence ID" value="MBF1272929.1"/>
    <property type="molecule type" value="Genomic_DNA"/>
</dbReference>
<feature type="transmembrane region" description="Helical" evidence="3">
    <location>
        <begin position="20"/>
        <end position="39"/>
    </location>
</feature>
<evidence type="ECO:0000256" key="2">
    <source>
        <dbReference type="SAM" id="MobiDB-lite"/>
    </source>
</evidence>
<reference evidence="4" key="1">
    <citation type="submission" date="2020-04" db="EMBL/GenBank/DDBJ databases">
        <title>Deep metagenomics examines the oral microbiome during advanced dental caries in children, revealing novel taxa and co-occurrences with host molecules.</title>
        <authorList>
            <person name="Baker J.L."/>
            <person name="Morton J.T."/>
            <person name="Dinis M."/>
            <person name="Alvarez R."/>
            <person name="Tran N.C."/>
            <person name="Knight R."/>
            <person name="Edlund A."/>
        </authorList>
    </citation>
    <scope>NUCLEOTIDE SEQUENCE</scope>
    <source>
        <strain evidence="4">JCVI_38_bin.19</strain>
    </source>
</reference>
<dbReference type="Proteomes" id="UP000775770">
    <property type="component" value="Unassembled WGS sequence"/>
</dbReference>